<dbReference type="EMBL" id="REGN01000654">
    <property type="protein sequence ID" value="RNA40318.1"/>
    <property type="molecule type" value="Genomic_DNA"/>
</dbReference>
<name>A0A3M7SXK0_BRAPC</name>
<evidence type="ECO:0000313" key="2">
    <source>
        <dbReference type="Proteomes" id="UP000276133"/>
    </source>
</evidence>
<keyword evidence="2" id="KW-1185">Reference proteome</keyword>
<sequence length="263" mass="30353">MVHDEVKQFLFHLLPKSAKLHVFHFMNELPSSSSPGFVGDRSDINNYRAILFSFERLLASQISKYFESNIFFNGQHEFRRGHSCQTTLHEYLSLDNKNLQLYHYLPILEKLLISQIVPLEKEKSKPSLLKLSVPQGSAAKKTSWNGNPSVRITSRLDSNFLTNSGSVLGKFKIKTFADDTKISYSDKDLENALINFSTTINSLNKWCSHNKIDINWCKTYRMIFSNKRSNFSDKLACSISLVVNKKLFSIRRFFNLSTSEYKI</sequence>
<dbReference type="AlphaFoldDB" id="A0A3M7SXK0"/>
<proteinExistence type="predicted"/>
<evidence type="ECO:0008006" key="3">
    <source>
        <dbReference type="Google" id="ProtNLM"/>
    </source>
</evidence>
<comment type="caution">
    <text evidence="1">The sequence shown here is derived from an EMBL/GenBank/DDBJ whole genome shotgun (WGS) entry which is preliminary data.</text>
</comment>
<reference evidence="1 2" key="1">
    <citation type="journal article" date="2018" name="Sci. Rep.">
        <title>Genomic signatures of local adaptation to the degree of environmental predictability in rotifers.</title>
        <authorList>
            <person name="Franch-Gras L."/>
            <person name="Hahn C."/>
            <person name="Garcia-Roger E.M."/>
            <person name="Carmona M.J."/>
            <person name="Serra M."/>
            <person name="Gomez A."/>
        </authorList>
    </citation>
    <scope>NUCLEOTIDE SEQUENCE [LARGE SCALE GENOMIC DNA]</scope>
    <source>
        <strain evidence="1">HYR1</strain>
    </source>
</reference>
<protein>
    <recommendedName>
        <fullName evidence="3">RNA-directed DNA polymerase from mobile element jockey-like</fullName>
    </recommendedName>
</protein>
<dbReference type="OrthoDB" id="414730at2759"/>
<organism evidence="1 2">
    <name type="scientific">Brachionus plicatilis</name>
    <name type="common">Marine rotifer</name>
    <name type="synonym">Brachionus muelleri</name>
    <dbReference type="NCBI Taxonomy" id="10195"/>
    <lineage>
        <taxon>Eukaryota</taxon>
        <taxon>Metazoa</taxon>
        <taxon>Spiralia</taxon>
        <taxon>Gnathifera</taxon>
        <taxon>Rotifera</taxon>
        <taxon>Eurotatoria</taxon>
        <taxon>Monogononta</taxon>
        <taxon>Pseudotrocha</taxon>
        <taxon>Ploima</taxon>
        <taxon>Brachionidae</taxon>
        <taxon>Brachionus</taxon>
    </lineage>
</organism>
<accession>A0A3M7SXK0</accession>
<evidence type="ECO:0000313" key="1">
    <source>
        <dbReference type="EMBL" id="RNA40318.1"/>
    </source>
</evidence>
<dbReference type="Proteomes" id="UP000276133">
    <property type="component" value="Unassembled WGS sequence"/>
</dbReference>
<gene>
    <name evidence="1" type="ORF">BpHYR1_017927</name>
</gene>